<evidence type="ECO:0000256" key="2">
    <source>
        <dbReference type="ARBA" id="ARBA00005558"/>
    </source>
</evidence>
<feature type="domain" description="Gp5/Type VI secretion system Vgr protein OB-fold" evidence="5">
    <location>
        <begin position="421"/>
        <end position="490"/>
    </location>
</feature>
<evidence type="ECO:0000259" key="5">
    <source>
        <dbReference type="Pfam" id="PF04717"/>
    </source>
</evidence>
<dbReference type="SUPFAM" id="SSF69255">
    <property type="entry name" value="gp5 N-terminal domain-like"/>
    <property type="match status" value="1"/>
</dbReference>
<evidence type="ECO:0000256" key="3">
    <source>
        <dbReference type="ARBA" id="ARBA00022525"/>
    </source>
</evidence>
<dbReference type="NCBIfam" id="TIGR03361">
    <property type="entry name" value="VI_Rhs_Vgr"/>
    <property type="match status" value="1"/>
</dbReference>
<keyword evidence="3" id="KW-0964">Secreted</keyword>
<comment type="similarity">
    <text evidence="2">Belongs to the VgrG protein family.</text>
</comment>
<dbReference type="KEGG" id="acaf:CA12_03230"/>
<feature type="region of interest" description="Disordered" evidence="4">
    <location>
        <begin position="497"/>
        <end position="518"/>
    </location>
</feature>
<dbReference type="NCBIfam" id="TIGR01646">
    <property type="entry name" value="vgr_GE"/>
    <property type="match status" value="1"/>
</dbReference>
<dbReference type="EMBL" id="CP036265">
    <property type="protein sequence ID" value="QDT14252.1"/>
    <property type="molecule type" value="Genomic_DNA"/>
</dbReference>
<dbReference type="InterPro" id="IPR017847">
    <property type="entry name" value="T6SS_RhsGE_Vgr_subset"/>
</dbReference>
<dbReference type="Pfam" id="PF22178">
    <property type="entry name" value="Gp5_trimer_C"/>
    <property type="match status" value="1"/>
</dbReference>
<dbReference type="Gene3D" id="2.30.110.50">
    <property type="match status" value="1"/>
</dbReference>
<protein>
    <submittedName>
        <fullName evidence="7">Phage-related baseplate assembly protein</fullName>
    </submittedName>
</protein>
<proteinExistence type="inferred from homology"/>
<evidence type="ECO:0000256" key="1">
    <source>
        <dbReference type="ARBA" id="ARBA00004613"/>
    </source>
</evidence>
<accession>A0A517P4C8</accession>
<dbReference type="RefSeq" id="WP_145356932.1">
    <property type="nucleotide sequence ID" value="NZ_CP036265.1"/>
</dbReference>
<feature type="domain" description="Gp5/Type VI secretion system Vgr C-terminal trimerisation" evidence="6">
    <location>
        <begin position="507"/>
        <end position="613"/>
    </location>
</feature>
<dbReference type="SUPFAM" id="SSF69279">
    <property type="entry name" value="Phage tail proteins"/>
    <property type="match status" value="2"/>
</dbReference>
<name>A0A517P4C8_9PLAN</name>
<dbReference type="PANTHER" id="PTHR32305">
    <property type="match status" value="1"/>
</dbReference>
<dbReference type="OrthoDB" id="9762420at2"/>
<evidence type="ECO:0000259" key="6">
    <source>
        <dbReference type="Pfam" id="PF22178"/>
    </source>
</evidence>
<comment type="subcellular location">
    <subcellularLocation>
        <location evidence="1">Secreted</location>
    </subcellularLocation>
</comment>
<dbReference type="InterPro" id="IPR050708">
    <property type="entry name" value="T6SS_VgrG/RHS"/>
</dbReference>
<organism evidence="7 8">
    <name type="scientific">Alienimonas californiensis</name>
    <dbReference type="NCBI Taxonomy" id="2527989"/>
    <lineage>
        <taxon>Bacteria</taxon>
        <taxon>Pseudomonadati</taxon>
        <taxon>Planctomycetota</taxon>
        <taxon>Planctomycetia</taxon>
        <taxon>Planctomycetales</taxon>
        <taxon>Planctomycetaceae</taxon>
        <taxon>Alienimonas</taxon>
    </lineage>
</organism>
<dbReference type="InterPro" id="IPR006531">
    <property type="entry name" value="Gp5/Vgr_OB"/>
</dbReference>
<feature type="region of interest" description="Disordered" evidence="4">
    <location>
        <begin position="313"/>
        <end position="346"/>
    </location>
</feature>
<dbReference type="GO" id="GO:0005576">
    <property type="term" value="C:extracellular region"/>
    <property type="evidence" value="ECO:0007669"/>
    <property type="project" value="UniProtKB-SubCell"/>
</dbReference>
<dbReference type="Gene3D" id="3.55.50.10">
    <property type="entry name" value="Baseplate protein-like domains"/>
    <property type="match status" value="1"/>
</dbReference>
<dbReference type="SUPFAM" id="SSF69349">
    <property type="entry name" value="Phage fibre proteins"/>
    <property type="match status" value="1"/>
</dbReference>
<dbReference type="Pfam" id="PF05954">
    <property type="entry name" value="Phage_GPD"/>
    <property type="match status" value="1"/>
</dbReference>
<gene>
    <name evidence="7" type="ORF">CA12_03230</name>
</gene>
<sequence length="729" mass="78879">MSAFDPTTDGRLLRLDTPLGKDCLLPTAVSASERVSGLFGVSVDALAAVAKADQVTAAALLGKSVTAKIAGRKTAVGGNFEYTDEFTFFNGIVTRLSVGAKDKDTQAFELELAPWLWTLTQASDCRVYQNKDVKEVVSAVFDEFKGKRGISSVDYKFELKGAYTRMDYCVQYRETHFNFVSRLLEQEGLHYFFEHSAGGHTLVVTDDPSKNTDCEHQHEFALATEAGEQEYDADVLYSLSGSSEIRPGRAVQRDYHFQMADRDLQASADGAAGGGNGELELFDYPGEFAQRFNEPDQRLGDVEKEGEFLTKLRAGEESATRERSGGSSSARTMRPGRTFQPLTQDGKKIGGPRLLLAVSHSAVQDPGYRSAGGGGNPYSNTFSAVTHEKATPFRPARATPKPVVQGLQNALVTGPQGEEIHTDKYGRIRVQFPWDREGKKDEKSACWVRVAQSMAGEKWGGHFWPRIGQEVLVAFMEGDPDAPIVVGSVYNSKNMPPYEMPGAQTRSGFKTRSTPEGKPAEFNELRFEDKRGSEEIYVHAEKDLNAVVENNETRKVGYDAKESAGSGPPEGHQTEEIWHNRTATVGGGKTELPSGGGMDELTVYNGQKIAIGDPAASDGGQTVDIEKDRTVTLKQGNDKLTLKMGDRTVELKLGSDTLDIKAGKRTVKAMQSIELSVGSSSIKLDPSGITLQGIKIAITGQAKADVSSPLTTVTGSGILTLGGALTKIG</sequence>
<dbReference type="InterPro" id="IPR054030">
    <property type="entry name" value="Gp5_Vgr_C"/>
</dbReference>
<reference evidence="7 8" key="1">
    <citation type="submission" date="2019-02" db="EMBL/GenBank/DDBJ databases">
        <title>Deep-cultivation of Planctomycetes and their phenomic and genomic characterization uncovers novel biology.</title>
        <authorList>
            <person name="Wiegand S."/>
            <person name="Jogler M."/>
            <person name="Boedeker C."/>
            <person name="Pinto D."/>
            <person name="Vollmers J."/>
            <person name="Rivas-Marin E."/>
            <person name="Kohn T."/>
            <person name="Peeters S.H."/>
            <person name="Heuer A."/>
            <person name="Rast P."/>
            <person name="Oberbeckmann S."/>
            <person name="Bunk B."/>
            <person name="Jeske O."/>
            <person name="Meyerdierks A."/>
            <person name="Storesund J.E."/>
            <person name="Kallscheuer N."/>
            <person name="Luecker S."/>
            <person name="Lage O.M."/>
            <person name="Pohl T."/>
            <person name="Merkel B.J."/>
            <person name="Hornburger P."/>
            <person name="Mueller R.-W."/>
            <person name="Bruemmer F."/>
            <person name="Labrenz M."/>
            <person name="Spormann A.M."/>
            <person name="Op den Camp H."/>
            <person name="Overmann J."/>
            <person name="Amann R."/>
            <person name="Jetten M.S.M."/>
            <person name="Mascher T."/>
            <person name="Medema M.H."/>
            <person name="Devos D.P."/>
            <person name="Kaster A.-K."/>
            <person name="Ovreas L."/>
            <person name="Rohde M."/>
            <person name="Galperin M.Y."/>
            <person name="Jogler C."/>
        </authorList>
    </citation>
    <scope>NUCLEOTIDE SEQUENCE [LARGE SCALE GENOMIC DNA]</scope>
    <source>
        <strain evidence="7 8">CA12</strain>
    </source>
</reference>
<dbReference type="Gene3D" id="2.40.50.230">
    <property type="entry name" value="Gp5 N-terminal domain"/>
    <property type="match status" value="1"/>
</dbReference>
<evidence type="ECO:0000313" key="8">
    <source>
        <dbReference type="Proteomes" id="UP000318741"/>
    </source>
</evidence>
<dbReference type="Gene3D" id="4.10.220.110">
    <property type="match status" value="1"/>
</dbReference>
<dbReference type="Proteomes" id="UP000318741">
    <property type="component" value="Chromosome"/>
</dbReference>
<dbReference type="InterPro" id="IPR006533">
    <property type="entry name" value="T6SS_Vgr_RhsGE"/>
</dbReference>
<dbReference type="PANTHER" id="PTHR32305:SF15">
    <property type="entry name" value="PROTEIN RHSA-RELATED"/>
    <property type="match status" value="1"/>
</dbReference>
<feature type="compositionally biased region" description="Basic and acidic residues" evidence="4">
    <location>
        <begin position="313"/>
        <end position="324"/>
    </location>
</feature>
<keyword evidence="8" id="KW-1185">Reference proteome</keyword>
<evidence type="ECO:0000313" key="7">
    <source>
        <dbReference type="EMBL" id="QDT14252.1"/>
    </source>
</evidence>
<dbReference type="Pfam" id="PF04717">
    <property type="entry name" value="Phage_base_V"/>
    <property type="match status" value="1"/>
</dbReference>
<evidence type="ECO:0000256" key="4">
    <source>
        <dbReference type="SAM" id="MobiDB-lite"/>
    </source>
</evidence>
<dbReference type="AlphaFoldDB" id="A0A517P4C8"/>
<dbReference type="InterPro" id="IPR037026">
    <property type="entry name" value="Vgr_OB-fold_dom_sf"/>
</dbReference>